<dbReference type="AlphaFoldDB" id="A0AAV4XZM7"/>
<comment type="caution">
    <text evidence="1">The sequence shown here is derived from an EMBL/GenBank/DDBJ whole genome shotgun (WGS) entry which is preliminary data.</text>
</comment>
<accession>A0AAV4XZM7</accession>
<reference evidence="1 2" key="1">
    <citation type="submission" date="2021-06" db="EMBL/GenBank/DDBJ databases">
        <title>Caerostris extrusa draft genome.</title>
        <authorList>
            <person name="Kono N."/>
            <person name="Arakawa K."/>
        </authorList>
    </citation>
    <scope>NUCLEOTIDE SEQUENCE [LARGE SCALE GENOMIC DNA]</scope>
</reference>
<name>A0AAV4XZM7_CAEEX</name>
<organism evidence="1 2">
    <name type="scientific">Caerostris extrusa</name>
    <name type="common">Bark spider</name>
    <name type="synonym">Caerostris bankana</name>
    <dbReference type="NCBI Taxonomy" id="172846"/>
    <lineage>
        <taxon>Eukaryota</taxon>
        <taxon>Metazoa</taxon>
        <taxon>Ecdysozoa</taxon>
        <taxon>Arthropoda</taxon>
        <taxon>Chelicerata</taxon>
        <taxon>Arachnida</taxon>
        <taxon>Araneae</taxon>
        <taxon>Araneomorphae</taxon>
        <taxon>Entelegynae</taxon>
        <taxon>Araneoidea</taxon>
        <taxon>Araneidae</taxon>
        <taxon>Caerostris</taxon>
    </lineage>
</organism>
<dbReference type="EMBL" id="BPLR01001102">
    <property type="protein sequence ID" value="GIZ00004.1"/>
    <property type="molecule type" value="Genomic_DNA"/>
</dbReference>
<sequence>MCPSLIYLIPSNQFMMYNIEFMCKCRGRNMAPPSGYSSTTSDQQALLVKAEPISHWGPPTPTCIPSAPFCRMHSTTTTRNEIRLPSALALP</sequence>
<evidence type="ECO:0000313" key="2">
    <source>
        <dbReference type="Proteomes" id="UP001054945"/>
    </source>
</evidence>
<gene>
    <name evidence="1" type="ORF">CEXT_478731</name>
</gene>
<proteinExistence type="predicted"/>
<evidence type="ECO:0000313" key="1">
    <source>
        <dbReference type="EMBL" id="GIZ00004.1"/>
    </source>
</evidence>
<keyword evidence="2" id="KW-1185">Reference proteome</keyword>
<protein>
    <submittedName>
        <fullName evidence="1">Uncharacterized protein</fullName>
    </submittedName>
</protein>
<dbReference type="Proteomes" id="UP001054945">
    <property type="component" value="Unassembled WGS sequence"/>
</dbReference>